<keyword evidence="6" id="KW-1185">Reference proteome</keyword>
<dbReference type="FunFam" id="1.10.10.10:FF:000079">
    <property type="entry name" value="GntR family transcriptional regulator"/>
    <property type="match status" value="1"/>
</dbReference>
<dbReference type="GO" id="GO:0003677">
    <property type="term" value="F:DNA binding"/>
    <property type="evidence" value="ECO:0007669"/>
    <property type="project" value="UniProtKB-KW"/>
</dbReference>
<dbReference type="Proteomes" id="UP000294480">
    <property type="component" value="Unassembled WGS sequence"/>
</dbReference>
<organism evidence="5 6">
    <name type="scientific">Hydromonas duriensis</name>
    <dbReference type="NCBI Taxonomy" id="1527608"/>
    <lineage>
        <taxon>Bacteria</taxon>
        <taxon>Pseudomonadati</taxon>
        <taxon>Pseudomonadota</taxon>
        <taxon>Betaproteobacteria</taxon>
        <taxon>Burkholderiales</taxon>
        <taxon>Burkholderiaceae</taxon>
        <taxon>Hydromonas</taxon>
    </lineage>
</organism>
<evidence type="ECO:0000256" key="2">
    <source>
        <dbReference type="ARBA" id="ARBA00023125"/>
    </source>
</evidence>
<dbReference type="InterPro" id="IPR036390">
    <property type="entry name" value="WH_DNA-bd_sf"/>
</dbReference>
<dbReference type="SUPFAM" id="SSF64288">
    <property type="entry name" value="Chorismate lyase-like"/>
    <property type="match status" value="1"/>
</dbReference>
<keyword evidence="2" id="KW-0238">DNA-binding</keyword>
<gene>
    <name evidence="5" type="ORF">DFR44_10737</name>
</gene>
<evidence type="ECO:0000259" key="4">
    <source>
        <dbReference type="PROSITE" id="PS50949"/>
    </source>
</evidence>
<reference evidence="5 6" key="1">
    <citation type="submission" date="2019-03" db="EMBL/GenBank/DDBJ databases">
        <title>Genomic Encyclopedia of Type Strains, Phase IV (KMG-IV): sequencing the most valuable type-strain genomes for metagenomic binning, comparative biology and taxonomic classification.</title>
        <authorList>
            <person name="Goeker M."/>
        </authorList>
    </citation>
    <scope>NUCLEOTIDE SEQUENCE [LARGE SCALE GENOMIC DNA]</scope>
    <source>
        <strain evidence="5 6">DSM 102852</strain>
    </source>
</reference>
<protein>
    <submittedName>
        <fullName evidence="5">GntR family transcriptional regulator</fullName>
    </submittedName>
</protein>
<evidence type="ECO:0000256" key="1">
    <source>
        <dbReference type="ARBA" id="ARBA00023015"/>
    </source>
</evidence>
<evidence type="ECO:0000256" key="3">
    <source>
        <dbReference type="ARBA" id="ARBA00023163"/>
    </source>
</evidence>
<dbReference type="InterPro" id="IPR036388">
    <property type="entry name" value="WH-like_DNA-bd_sf"/>
</dbReference>
<dbReference type="AlphaFoldDB" id="A0A4V3DJX5"/>
<dbReference type="Pfam" id="PF00392">
    <property type="entry name" value="GntR"/>
    <property type="match status" value="1"/>
</dbReference>
<dbReference type="InterPro" id="IPR028978">
    <property type="entry name" value="Chorismate_lyase_/UTRA_dom_sf"/>
</dbReference>
<dbReference type="SMART" id="SM00866">
    <property type="entry name" value="UTRA"/>
    <property type="match status" value="1"/>
</dbReference>
<name>A0A4V3DJX5_9BURK</name>
<dbReference type="InterPro" id="IPR000524">
    <property type="entry name" value="Tscrpt_reg_HTH_GntR"/>
</dbReference>
<feature type="domain" description="HTH gntR-type" evidence="4">
    <location>
        <begin position="16"/>
        <end position="84"/>
    </location>
</feature>
<proteinExistence type="predicted"/>
<evidence type="ECO:0000313" key="5">
    <source>
        <dbReference type="EMBL" id="TDR31820.1"/>
    </source>
</evidence>
<dbReference type="GO" id="GO:0003700">
    <property type="term" value="F:DNA-binding transcription factor activity"/>
    <property type="evidence" value="ECO:0007669"/>
    <property type="project" value="InterPro"/>
</dbReference>
<keyword evidence="3" id="KW-0804">Transcription</keyword>
<dbReference type="Gene3D" id="1.10.10.10">
    <property type="entry name" value="Winged helix-like DNA-binding domain superfamily/Winged helix DNA-binding domain"/>
    <property type="match status" value="1"/>
</dbReference>
<dbReference type="GO" id="GO:0045892">
    <property type="term" value="P:negative regulation of DNA-templated transcription"/>
    <property type="evidence" value="ECO:0007669"/>
    <property type="project" value="TreeGrafter"/>
</dbReference>
<dbReference type="InterPro" id="IPR011663">
    <property type="entry name" value="UTRA"/>
</dbReference>
<dbReference type="SUPFAM" id="SSF46785">
    <property type="entry name" value="Winged helix' DNA-binding domain"/>
    <property type="match status" value="1"/>
</dbReference>
<dbReference type="EMBL" id="SNZE01000007">
    <property type="protein sequence ID" value="TDR31820.1"/>
    <property type="molecule type" value="Genomic_DNA"/>
</dbReference>
<dbReference type="Gene3D" id="3.40.1410.10">
    <property type="entry name" value="Chorismate lyase-like"/>
    <property type="match status" value="1"/>
</dbReference>
<dbReference type="InterPro" id="IPR050679">
    <property type="entry name" value="Bact_HTH_transcr_reg"/>
</dbReference>
<dbReference type="Pfam" id="PF07702">
    <property type="entry name" value="UTRA"/>
    <property type="match status" value="1"/>
</dbReference>
<keyword evidence="1" id="KW-0805">Transcription regulation</keyword>
<comment type="caution">
    <text evidence="5">The sequence shown here is derived from an EMBL/GenBank/DDBJ whole genome shotgun (WGS) entry which is preliminary data.</text>
</comment>
<evidence type="ECO:0000313" key="6">
    <source>
        <dbReference type="Proteomes" id="UP000294480"/>
    </source>
</evidence>
<dbReference type="CDD" id="cd07377">
    <property type="entry name" value="WHTH_GntR"/>
    <property type="match status" value="1"/>
</dbReference>
<dbReference type="PROSITE" id="PS50949">
    <property type="entry name" value="HTH_GNTR"/>
    <property type="match status" value="1"/>
</dbReference>
<dbReference type="PANTHER" id="PTHR44846">
    <property type="entry name" value="MANNOSYL-D-GLYCERATE TRANSPORT/METABOLISM SYSTEM REPRESSOR MNGR-RELATED"/>
    <property type="match status" value="1"/>
</dbReference>
<dbReference type="PANTHER" id="PTHR44846:SF1">
    <property type="entry name" value="MANNOSYL-D-GLYCERATE TRANSPORT_METABOLISM SYSTEM REPRESSOR MNGR-RELATED"/>
    <property type="match status" value="1"/>
</dbReference>
<sequence length="249" mass="28432">MAEQNLGAVDTSPVFSPLYQQIKALLLHSLEQGEWNAGEMIPSEIELAARYKVSQGTVRKAVDELAAENLLVRRQGRGTFVATHQEAKVRFRFLSMNADSGEEVKTNSNIVSVERITPPEDVRMNLGLTKKDLAVKITRLLSFNNKPAVFEQIWLSPHIFNNVTQEQMMNYKGTLYGWFEAEYNVRMIRAVEKLRAVMGDAQVTESLEVSADEPLLFIERLSYSYADKLVEVRHGWYLTTAYHYKNELI</sequence>
<dbReference type="SMART" id="SM00345">
    <property type="entry name" value="HTH_GNTR"/>
    <property type="match status" value="1"/>
</dbReference>
<dbReference type="RefSeq" id="WP_162845161.1">
    <property type="nucleotide sequence ID" value="NZ_SNZE01000007.1"/>
</dbReference>
<dbReference type="PRINTS" id="PR00035">
    <property type="entry name" value="HTHGNTR"/>
</dbReference>
<accession>A0A4V3DJX5</accession>